<dbReference type="InterPro" id="IPR043748">
    <property type="entry name" value="DUF5693"/>
</dbReference>
<proteinExistence type="predicted"/>
<keyword evidence="1" id="KW-0812">Transmembrane</keyword>
<feature type="transmembrane region" description="Helical" evidence="1">
    <location>
        <begin position="623"/>
        <end position="644"/>
    </location>
</feature>
<keyword evidence="3" id="KW-1185">Reference proteome</keyword>
<feature type="transmembrane region" description="Helical" evidence="1">
    <location>
        <begin position="512"/>
        <end position="530"/>
    </location>
</feature>
<feature type="transmembrane region" description="Helical" evidence="1">
    <location>
        <begin position="397"/>
        <end position="420"/>
    </location>
</feature>
<keyword evidence="1" id="KW-0472">Membrane</keyword>
<dbReference type="Proteomes" id="UP001199296">
    <property type="component" value="Unassembled WGS sequence"/>
</dbReference>
<feature type="transmembrane region" description="Helical" evidence="1">
    <location>
        <begin position="441"/>
        <end position="459"/>
    </location>
</feature>
<keyword evidence="1" id="KW-1133">Transmembrane helix</keyword>
<dbReference type="RefSeq" id="WP_229345299.1">
    <property type="nucleotide sequence ID" value="NZ_JAJFAT010000007.1"/>
</dbReference>
<feature type="transmembrane region" description="Helical" evidence="1">
    <location>
        <begin position="561"/>
        <end position="578"/>
    </location>
</feature>
<feature type="transmembrane region" description="Helical" evidence="1">
    <location>
        <begin position="373"/>
        <end position="391"/>
    </location>
</feature>
<dbReference type="Pfam" id="PF18949">
    <property type="entry name" value="DUF5693"/>
    <property type="match status" value="1"/>
</dbReference>
<evidence type="ECO:0000313" key="2">
    <source>
        <dbReference type="EMBL" id="MCC3144954.1"/>
    </source>
</evidence>
<feature type="transmembrane region" description="Helical" evidence="1">
    <location>
        <begin position="471"/>
        <end position="491"/>
    </location>
</feature>
<dbReference type="EMBL" id="JAJFAT010000007">
    <property type="protein sequence ID" value="MCC3144954.1"/>
    <property type="molecule type" value="Genomic_DNA"/>
</dbReference>
<comment type="caution">
    <text evidence="2">The sequence shown here is derived from an EMBL/GenBank/DDBJ whole genome shotgun (WGS) entry which is preliminary data.</text>
</comment>
<evidence type="ECO:0000313" key="3">
    <source>
        <dbReference type="Proteomes" id="UP001199296"/>
    </source>
</evidence>
<evidence type="ECO:0000256" key="1">
    <source>
        <dbReference type="SAM" id="Phobius"/>
    </source>
</evidence>
<protein>
    <submittedName>
        <fullName evidence="2">DUF5693 family protein</fullName>
    </submittedName>
</protein>
<gene>
    <name evidence="2" type="ORF">LJ207_06430</name>
</gene>
<accession>A0AAW4WZV0</accession>
<sequence length="652" mass="72762">MNFLKKLLIAIMLITVIAAGFSLSGRIEDIDQRKQVEIVLDGEGYQELKSLVPELQLSELKANGVSALAVYQQSIEDLLETGSFRRLEAIDIAMLDSQLQSEIAAAGIDTNSLTEGALFVILADSLRAQVDNLSSHLSEDFAAETFRAGDYTFLYFPQWSESLVELNLGYNHQHLRAAREAGLEIVYRSGNKLNAAAALEKKLPLVRPKLLLFSGEEVSGFPGDIAAVAEVMQEEEIAFGFVEPFIVNQAGSRELAELNNYNLLRTHSMQQDEVEKATAQLIVGRYLRAIRERNVRVVLHRPYLEGTNLLQRNLNLLSSLRAELEAANYTISGAEASPYFSGSLIKLLIALTGVTAAGILMLNYFSKFKYQKLLNIFFLISAAAAFGLIQLGELVLLRQITALGAAIIFPTLAIMAFLLNDQPGGEELPKSSALIEIVKRFTAAIITALSGGIFISAALNSSDFIFQVEHFRGVKITFLMPLILISLYYLLKLGENDLKRDIPLFLETTIKVKHLVLAAILAMIAVVYIGRTGNFPLLPVPAWELTFRSLIERILYVRPRFKEFLIGHPLLILALWLSSKKRKELYFYPLLLLASVGVITTVNTFSHLHTPIMVSLLRTFHSYWLGLILGAGFVIFYQLIQYLYKKYYLDNI</sequence>
<dbReference type="AlphaFoldDB" id="A0AAW4WZV0"/>
<feature type="transmembrane region" description="Helical" evidence="1">
    <location>
        <begin position="347"/>
        <end position="366"/>
    </location>
</feature>
<reference evidence="2 3" key="1">
    <citation type="submission" date="2021-10" db="EMBL/GenBank/DDBJ databases">
        <authorList>
            <person name="Grouzdev D.S."/>
            <person name="Pantiukh K.S."/>
            <person name="Krutkina M.S."/>
        </authorList>
    </citation>
    <scope>NUCLEOTIDE SEQUENCE [LARGE SCALE GENOMIC DNA]</scope>
    <source>
        <strain evidence="2 3">Z-7514</strain>
    </source>
</reference>
<name>A0AAW4WZV0_9FIRM</name>
<organism evidence="2 3">
    <name type="scientific">Halanaerobium polyolivorans</name>
    <dbReference type="NCBI Taxonomy" id="2886943"/>
    <lineage>
        <taxon>Bacteria</taxon>
        <taxon>Bacillati</taxon>
        <taxon>Bacillota</taxon>
        <taxon>Clostridia</taxon>
        <taxon>Halanaerobiales</taxon>
        <taxon>Halanaerobiaceae</taxon>
        <taxon>Halanaerobium</taxon>
    </lineage>
</organism>
<feature type="transmembrane region" description="Helical" evidence="1">
    <location>
        <begin position="585"/>
        <end position="603"/>
    </location>
</feature>